<protein>
    <submittedName>
        <fullName evidence="2">Uncharacterized protein</fullName>
    </submittedName>
</protein>
<organism evidence="2 3">
    <name type="scientific">Saccharothrix espanaensis (strain ATCC 51144 / DSM 44229 / JCM 9112 / NBRC 15066 / NRRL 15764)</name>
    <dbReference type="NCBI Taxonomy" id="1179773"/>
    <lineage>
        <taxon>Bacteria</taxon>
        <taxon>Bacillati</taxon>
        <taxon>Actinomycetota</taxon>
        <taxon>Actinomycetes</taxon>
        <taxon>Pseudonocardiales</taxon>
        <taxon>Pseudonocardiaceae</taxon>
        <taxon>Saccharothrix</taxon>
    </lineage>
</organism>
<accession>K0JWN8</accession>
<feature type="compositionally biased region" description="Polar residues" evidence="1">
    <location>
        <begin position="1"/>
        <end position="11"/>
    </location>
</feature>
<dbReference type="HOGENOM" id="CLU_1676585_0_0_11"/>
<dbReference type="STRING" id="1179773.BN6_49970"/>
<dbReference type="EMBL" id="HE804045">
    <property type="protein sequence ID" value="CCH32265.1"/>
    <property type="molecule type" value="Genomic_DNA"/>
</dbReference>
<feature type="region of interest" description="Disordered" evidence="1">
    <location>
        <begin position="1"/>
        <end position="30"/>
    </location>
</feature>
<gene>
    <name evidence="2" type="ordered locus">BN6_49970</name>
</gene>
<sequence length="157" mass="17363">MTSRCSGSNRWVTAAAEHPESSVRRRWSPRDRTRRTVMIGGELSILTAVGEESVGEKPRGRRRVVEGIDGWAVTTEAGVLLGVVTETGSAPDVRYTAQTREPKPCAVMFGRGWNDRDRTPRGYTSLDAAADALYDAVIEHRYAWSTVHKALVPYDMA</sequence>
<evidence type="ECO:0000313" key="3">
    <source>
        <dbReference type="Proteomes" id="UP000006281"/>
    </source>
</evidence>
<proteinExistence type="predicted"/>
<evidence type="ECO:0000313" key="2">
    <source>
        <dbReference type="EMBL" id="CCH32265.1"/>
    </source>
</evidence>
<dbReference type="AlphaFoldDB" id="K0JWN8"/>
<dbReference type="PATRIC" id="fig|1179773.3.peg.5016"/>
<reference evidence="2 3" key="1">
    <citation type="journal article" date="2012" name="BMC Genomics">
        <title>Complete genome sequence of Saccharothrix espanaensis DSM 44229T and comparison to the other completely sequenced Pseudonocardiaceae.</title>
        <authorList>
            <person name="Strobel T."/>
            <person name="Al-Dilaimi A."/>
            <person name="Blom J."/>
            <person name="Gessner A."/>
            <person name="Kalinowski J."/>
            <person name="Luzhetska M."/>
            <person name="Puhler A."/>
            <person name="Szczepanowski R."/>
            <person name="Bechthold A."/>
            <person name="Ruckert C."/>
        </authorList>
    </citation>
    <scope>NUCLEOTIDE SEQUENCE [LARGE SCALE GENOMIC DNA]</scope>
    <source>
        <strain evidence="3">ATCC 51144 / DSM 44229 / JCM 9112 / NBRC 15066 / NRRL 15764</strain>
    </source>
</reference>
<keyword evidence="3" id="KW-1185">Reference proteome</keyword>
<dbReference type="KEGG" id="sesp:BN6_49970"/>
<feature type="compositionally biased region" description="Basic and acidic residues" evidence="1">
    <location>
        <begin position="17"/>
        <end position="30"/>
    </location>
</feature>
<evidence type="ECO:0000256" key="1">
    <source>
        <dbReference type="SAM" id="MobiDB-lite"/>
    </source>
</evidence>
<name>K0JWN8_SACES</name>
<dbReference type="Proteomes" id="UP000006281">
    <property type="component" value="Chromosome"/>
</dbReference>